<accession>A0A3Q9IAQ1</accession>
<reference evidence="2" key="1">
    <citation type="submission" date="2018-12" db="EMBL/GenBank/DDBJ databases">
        <title>Complete genome sequence of Paenibacillus sp. MBLB1234.</title>
        <authorList>
            <person name="Nam Y.-D."/>
            <person name="Kang J."/>
            <person name="Chung W.-H."/>
            <person name="Park Y.S."/>
        </authorList>
    </citation>
    <scope>NUCLEOTIDE SEQUENCE [LARGE SCALE GENOMIC DNA]</scope>
    <source>
        <strain evidence="2">MBLB1234</strain>
    </source>
</reference>
<protein>
    <recommendedName>
        <fullName evidence="3">Thiazole-containing bacteriocin maturation protein</fullName>
    </recommendedName>
</protein>
<dbReference type="EMBL" id="CP034346">
    <property type="protein sequence ID" value="AZS16592.1"/>
    <property type="molecule type" value="Genomic_DNA"/>
</dbReference>
<dbReference type="RefSeq" id="WP_127001344.1">
    <property type="nucleotide sequence ID" value="NZ_CP034346.1"/>
</dbReference>
<dbReference type="OrthoDB" id="2369163at2"/>
<proteinExistence type="predicted"/>
<organism evidence="1 2">
    <name type="scientific">Paenibacillus lutimineralis</name>
    <dbReference type="NCBI Taxonomy" id="2707005"/>
    <lineage>
        <taxon>Bacteria</taxon>
        <taxon>Bacillati</taxon>
        <taxon>Bacillota</taxon>
        <taxon>Bacilli</taxon>
        <taxon>Bacillales</taxon>
        <taxon>Paenibacillaceae</taxon>
        <taxon>Paenibacillus</taxon>
    </lineage>
</organism>
<gene>
    <name evidence="1" type="ORF">EI981_20445</name>
</gene>
<name>A0A3Q9IAQ1_9BACL</name>
<dbReference type="KEGG" id="plut:EI981_20445"/>
<evidence type="ECO:0008006" key="3">
    <source>
        <dbReference type="Google" id="ProtNLM"/>
    </source>
</evidence>
<evidence type="ECO:0000313" key="1">
    <source>
        <dbReference type="EMBL" id="AZS16592.1"/>
    </source>
</evidence>
<dbReference type="AlphaFoldDB" id="A0A3Q9IAQ1"/>
<dbReference type="Gene3D" id="3.40.50.720">
    <property type="entry name" value="NAD(P)-binding Rossmann-like Domain"/>
    <property type="match status" value="1"/>
</dbReference>
<dbReference type="Proteomes" id="UP000270678">
    <property type="component" value="Chromosome"/>
</dbReference>
<keyword evidence="2" id="KW-1185">Reference proteome</keyword>
<sequence length="513" mass="56648">MSLQKEGALAIGSGQILLSLAESWYESASSKLTVYVTNKALTDMGKLTELHEQTRNNENEITLNMIAAEGDEVLNWRAIVRPFQFILYVSEHGELEELRSVQQACIAERKQMLPAIAIRGMGMAGPLLHPGGDGHWESAWLRIHSSVFPQKQTPKVLSTAAAGVLSSLIVHEWHKAITGEPELEHRNQCFILDPLMLTGSWHSFLPHPLVSAYDAARPMENMELNLRKNHEQVSPEVWFTAFNQLTSTVTGIFHAWGEADLIQLPLAQCLVQPADPLSKEPVQLLPTIVRSGLTHVEARRESGLAGLEAYVARIIPLLFAVFPPHQQEGISIGAGCDITEAVGRGARACLTKELGKRSLSDEPTVVQRIACPQIEDVRCLYYLQVLTTLEGESLIAVGEPLLGFPTVWVYSDSSWYGSVDLSFTLALRQSLQKALSKTERTAASPILRKDHEVQNITFSNGEPLSYSSLMLSAIETLKQCDKHLEVFELNNNSLWGKGPFVAYGVVLGEEESP</sequence>
<evidence type="ECO:0000313" key="2">
    <source>
        <dbReference type="Proteomes" id="UP000270678"/>
    </source>
</evidence>